<evidence type="ECO:0000313" key="2">
    <source>
        <dbReference type="EMBL" id="EAY22967.1"/>
    </source>
</evidence>
<keyword evidence="3" id="KW-1185">Reference proteome</keyword>
<dbReference type="InterPro" id="IPR000195">
    <property type="entry name" value="Rab-GAP-TBC_dom"/>
</dbReference>
<proteinExistence type="predicted"/>
<feature type="domain" description="Rab-GAP TBC" evidence="1">
    <location>
        <begin position="131"/>
        <end position="349"/>
    </location>
</feature>
<dbReference type="AlphaFoldDB" id="A2D9W1"/>
<dbReference type="InterPro" id="IPR035969">
    <property type="entry name" value="Rab-GAP_TBC_sf"/>
</dbReference>
<evidence type="ECO:0000259" key="1">
    <source>
        <dbReference type="Pfam" id="PF00566"/>
    </source>
</evidence>
<reference evidence="2" key="1">
    <citation type="submission" date="2006-10" db="EMBL/GenBank/DDBJ databases">
        <authorList>
            <person name="Amadeo P."/>
            <person name="Zhao Q."/>
            <person name="Wortman J."/>
            <person name="Fraser-Liggett C."/>
            <person name="Carlton J."/>
        </authorList>
    </citation>
    <scope>NUCLEOTIDE SEQUENCE</scope>
    <source>
        <strain evidence="2">G3</strain>
    </source>
</reference>
<dbReference type="VEuPathDB" id="TrichDB:TVAG_077140"/>
<gene>
    <name evidence="2" type="ORF">TVAG_077140</name>
</gene>
<name>A2D9W1_TRIV3</name>
<sequence length="418" mass="48150">MNDPPRFCFHDITQDPGITITFSSKDQFIHFHEEFIKNLSVIEQDLPGYYKIIRKMKPIVKQIESCKQQLNPRQNEMSPIDFQQIENYNSEALEKLTEDCGGQQCNLTFEEALQSNENLSQFVLHNKIPASHRAKIWCKLAYIGNLPQLNPVISGYYETIKKQWTNLKQSQLNRCKQFNSNKNSVQKDINFKKQLFFTVIPDRQILKLAFNVLMSLCQTFYELHSYRLDLIYMIRVFLAMFTRKMIKNSDGTYSFIVGENMIMSQEALEAAIYWSVIVLLEKAEARMFLTGGQEYIQNTAVVFNQVVSRFSPLTLDLVRSKGPPKYDTLYSIFCTSFCKYLPFCDCADILIIGIASGNIISFLSYLTGISFLYCVPTILHLPKAVDVGEAVIEAFQSDENDLYSLSKIALQAIRENVL</sequence>
<accession>A2D9W1</accession>
<dbReference type="KEGG" id="tva:5468526"/>
<organism evidence="2 3">
    <name type="scientific">Trichomonas vaginalis (strain ATCC PRA-98 / G3)</name>
    <dbReference type="NCBI Taxonomy" id="412133"/>
    <lineage>
        <taxon>Eukaryota</taxon>
        <taxon>Metamonada</taxon>
        <taxon>Parabasalia</taxon>
        <taxon>Trichomonadida</taxon>
        <taxon>Trichomonadidae</taxon>
        <taxon>Trichomonas</taxon>
    </lineage>
</organism>
<dbReference type="VEuPathDB" id="TrichDB:TVAGG3_0291170"/>
<dbReference type="Pfam" id="PF00566">
    <property type="entry name" value="RabGAP-TBC"/>
    <property type="match status" value="1"/>
</dbReference>
<dbReference type="Proteomes" id="UP000001542">
    <property type="component" value="Unassembled WGS sequence"/>
</dbReference>
<dbReference type="EMBL" id="DS113181">
    <property type="protein sequence ID" value="EAY22967.1"/>
    <property type="molecule type" value="Genomic_DNA"/>
</dbReference>
<protein>
    <recommendedName>
        <fullName evidence="1">Rab-GAP TBC domain-containing protein</fullName>
    </recommendedName>
</protein>
<dbReference type="InParanoid" id="A2D9W1"/>
<dbReference type="SUPFAM" id="SSF47923">
    <property type="entry name" value="Ypt/Rab-GAP domain of gyp1p"/>
    <property type="match status" value="1"/>
</dbReference>
<reference evidence="2" key="2">
    <citation type="journal article" date="2007" name="Science">
        <title>Draft genome sequence of the sexually transmitted pathogen Trichomonas vaginalis.</title>
        <authorList>
            <person name="Carlton J.M."/>
            <person name="Hirt R.P."/>
            <person name="Silva J.C."/>
            <person name="Delcher A.L."/>
            <person name="Schatz M."/>
            <person name="Zhao Q."/>
            <person name="Wortman J.R."/>
            <person name="Bidwell S.L."/>
            <person name="Alsmark U.C.M."/>
            <person name="Besteiro S."/>
            <person name="Sicheritz-Ponten T."/>
            <person name="Noel C.J."/>
            <person name="Dacks J.B."/>
            <person name="Foster P.G."/>
            <person name="Simillion C."/>
            <person name="Van de Peer Y."/>
            <person name="Miranda-Saavedra D."/>
            <person name="Barton G.J."/>
            <person name="Westrop G.D."/>
            <person name="Mueller S."/>
            <person name="Dessi D."/>
            <person name="Fiori P.L."/>
            <person name="Ren Q."/>
            <person name="Paulsen I."/>
            <person name="Zhang H."/>
            <person name="Bastida-Corcuera F.D."/>
            <person name="Simoes-Barbosa A."/>
            <person name="Brown M.T."/>
            <person name="Hayes R.D."/>
            <person name="Mukherjee M."/>
            <person name="Okumura C.Y."/>
            <person name="Schneider R."/>
            <person name="Smith A.J."/>
            <person name="Vanacova S."/>
            <person name="Villalvazo M."/>
            <person name="Haas B.J."/>
            <person name="Pertea M."/>
            <person name="Feldblyum T.V."/>
            <person name="Utterback T.R."/>
            <person name="Shu C.L."/>
            <person name="Osoegawa K."/>
            <person name="de Jong P.J."/>
            <person name="Hrdy I."/>
            <person name="Horvathova L."/>
            <person name="Zubacova Z."/>
            <person name="Dolezal P."/>
            <person name="Malik S.B."/>
            <person name="Logsdon J.M. Jr."/>
            <person name="Henze K."/>
            <person name="Gupta A."/>
            <person name="Wang C.C."/>
            <person name="Dunne R.L."/>
            <person name="Upcroft J.A."/>
            <person name="Upcroft P."/>
            <person name="White O."/>
            <person name="Salzberg S.L."/>
            <person name="Tang P."/>
            <person name="Chiu C.-H."/>
            <person name="Lee Y.-S."/>
            <person name="Embley T.M."/>
            <person name="Coombs G.H."/>
            <person name="Mottram J.C."/>
            <person name="Tachezy J."/>
            <person name="Fraser-Liggett C.M."/>
            <person name="Johnson P.J."/>
        </authorList>
    </citation>
    <scope>NUCLEOTIDE SEQUENCE [LARGE SCALE GENOMIC DNA]</scope>
    <source>
        <strain evidence="2">G3</strain>
    </source>
</reference>
<evidence type="ECO:0000313" key="3">
    <source>
        <dbReference type="Proteomes" id="UP000001542"/>
    </source>
</evidence>